<dbReference type="GO" id="GO:0008483">
    <property type="term" value="F:transaminase activity"/>
    <property type="evidence" value="ECO:0007669"/>
    <property type="project" value="UniProtKB-KW"/>
</dbReference>
<dbReference type="PIRSF" id="PIRSF000524">
    <property type="entry name" value="SPT"/>
    <property type="match status" value="1"/>
</dbReference>
<evidence type="ECO:0000256" key="3">
    <source>
        <dbReference type="ARBA" id="ARBA00022898"/>
    </source>
</evidence>
<keyword evidence="7" id="KW-0032">Aminotransferase</keyword>
<dbReference type="InterPro" id="IPR024169">
    <property type="entry name" value="SP_NH2Trfase/AEP_transaminase"/>
</dbReference>
<keyword evidence="3" id="KW-0663">Pyridoxal phosphate</keyword>
<evidence type="ECO:0000256" key="2">
    <source>
        <dbReference type="ARBA" id="ARBA00009236"/>
    </source>
</evidence>
<dbReference type="InterPro" id="IPR015422">
    <property type="entry name" value="PyrdxlP-dep_Trfase_small"/>
</dbReference>
<dbReference type="Gene3D" id="3.40.640.10">
    <property type="entry name" value="Type I PLP-dependent aspartate aminotransferase-like (Major domain)"/>
    <property type="match status" value="1"/>
</dbReference>
<sequence>MTALLTINNAHKLSTPRLEMPPRLLLGAGPSNADPRVISAMSRPQVGHLDTYFLKLMGEIQELLRYTFQTDNKLTIPVSGTGSAAMEATLANTVEPNDVVLVAVKGYFGKRLVDMAGRYGADVRQINKPWGEAFSLAELRSALETHRPAILAIVHAETSTGVRQPLEGIGDLCREFDCLLLVDTVTSLGCVPLLLDEWKVDLAYSCSQKGLSCPPGASPLTLSDRALEKVHSRKTKVANWYLDLSLVSKYWGKERTYHHTAPINMNYALYEALCLVAEEGLEARWERHQKTAELLWNGLADLGLSCYVAPELRLPSLTTVGLPDGVDEAKIRRQLLDDHNIEISGGLGDLAGKVWRIGLMGQNSRPENVERLLTTLKKLL</sequence>
<dbReference type="CDD" id="cd06451">
    <property type="entry name" value="AGAT_like"/>
    <property type="match status" value="1"/>
</dbReference>
<feature type="domain" description="Aminotransferase class V" evidence="6">
    <location>
        <begin position="26"/>
        <end position="347"/>
    </location>
</feature>
<organism evidence="7 8">
    <name type="scientific">Roseofilum casamattae BLCC-M143</name>
    <dbReference type="NCBI Taxonomy" id="3022442"/>
    <lineage>
        <taxon>Bacteria</taxon>
        <taxon>Bacillati</taxon>
        <taxon>Cyanobacteriota</taxon>
        <taxon>Cyanophyceae</taxon>
        <taxon>Desertifilales</taxon>
        <taxon>Desertifilaceae</taxon>
        <taxon>Roseofilum</taxon>
        <taxon>Roseofilum casamattae</taxon>
    </lineage>
</organism>
<dbReference type="Pfam" id="PF00266">
    <property type="entry name" value="Aminotran_5"/>
    <property type="match status" value="1"/>
</dbReference>
<dbReference type="SUPFAM" id="SSF53383">
    <property type="entry name" value="PLP-dependent transferases"/>
    <property type="match status" value="1"/>
</dbReference>
<evidence type="ECO:0000256" key="4">
    <source>
        <dbReference type="RuleBase" id="RU004075"/>
    </source>
</evidence>
<keyword evidence="7" id="KW-0808">Transferase</keyword>
<reference evidence="7 8" key="1">
    <citation type="submission" date="2023-01" db="EMBL/GenBank/DDBJ databases">
        <title>Novel diversity within Roseofilum (Cyanobacteria; Desertifilaceae) from marine benthic mats with descriptions of four novel species.</title>
        <authorList>
            <person name="Wang Y."/>
            <person name="Berthold D.E."/>
            <person name="Hu J."/>
            <person name="Lefler F.W."/>
            <person name="Laughinghouse H.D. IV."/>
        </authorList>
    </citation>
    <scope>NUCLEOTIDE SEQUENCE [LARGE SCALE GENOMIC DNA]</scope>
    <source>
        <strain evidence="7 8">BLCC-M143</strain>
    </source>
</reference>
<comment type="cofactor">
    <cofactor evidence="1 5">
        <name>pyridoxal 5'-phosphate</name>
        <dbReference type="ChEBI" id="CHEBI:597326"/>
    </cofactor>
</comment>
<protein>
    <submittedName>
        <fullName evidence="7">Alanine--glyoxylate aminotransferase family protein</fullName>
    </submittedName>
</protein>
<comment type="caution">
    <text evidence="7">The sequence shown here is derived from an EMBL/GenBank/DDBJ whole genome shotgun (WGS) entry which is preliminary data.</text>
</comment>
<accession>A0ABT7C2B3</accession>
<dbReference type="InterPro" id="IPR015421">
    <property type="entry name" value="PyrdxlP-dep_Trfase_major"/>
</dbReference>
<dbReference type="RefSeq" id="WP_283760233.1">
    <property type="nucleotide sequence ID" value="NZ_JAQOSQ010000041.1"/>
</dbReference>
<dbReference type="Gene3D" id="3.90.1150.10">
    <property type="entry name" value="Aspartate Aminotransferase, domain 1"/>
    <property type="match status" value="1"/>
</dbReference>
<gene>
    <name evidence="7" type="ORF">PMH09_20625</name>
</gene>
<evidence type="ECO:0000259" key="6">
    <source>
        <dbReference type="Pfam" id="PF00266"/>
    </source>
</evidence>
<proteinExistence type="inferred from homology"/>
<dbReference type="Proteomes" id="UP001232992">
    <property type="component" value="Unassembled WGS sequence"/>
</dbReference>
<evidence type="ECO:0000313" key="8">
    <source>
        <dbReference type="Proteomes" id="UP001232992"/>
    </source>
</evidence>
<evidence type="ECO:0000256" key="5">
    <source>
        <dbReference type="RuleBase" id="RU004504"/>
    </source>
</evidence>
<keyword evidence="8" id="KW-1185">Reference proteome</keyword>
<name>A0ABT7C2B3_9CYAN</name>
<dbReference type="InterPro" id="IPR000192">
    <property type="entry name" value="Aminotrans_V_dom"/>
</dbReference>
<dbReference type="InterPro" id="IPR015424">
    <property type="entry name" value="PyrdxlP-dep_Trfase"/>
</dbReference>
<evidence type="ECO:0000256" key="1">
    <source>
        <dbReference type="ARBA" id="ARBA00001933"/>
    </source>
</evidence>
<dbReference type="PROSITE" id="PS00595">
    <property type="entry name" value="AA_TRANSFER_CLASS_5"/>
    <property type="match status" value="1"/>
</dbReference>
<dbReference type="InterPro" id="IPR020578">
    <property type="entry name" value="Aminotrans_V_PyrdxlP_BS"/>
</dbReference>
<dbReference type="PANTHER" id="PTHR21152:SF40">
    <property type="entry name" value="ALANINE--GLYOXYLATE AMINOTRANSFERASE"/>
    <property type="match status" value="1"/>
</dbReference>
<dbReference type="PANTHER" id="PTHR21152">
    <property type="entry name" value="AMINOTRANSFERASE CLASS V"/>
    <property type="match status" value="1"/>
</dbReference>
<dbReference type="EMBL" id="JAQOSQ010000041">
    <property type="protein sequence ID" value="MDJ1185593.1"/>
    <property type="molecule type" value="Genomic_DNA"/>
</dbReference>
<evidence type="ECO:0000313" key="7">
    <source>
        <dbReference type="EMBL" id="MDJ1185593.1"/>
    </source>
</evidence>
<comment type="similarity">
    <text evidence="2 4">Belongs to the class-V pyridoxal-phosphate-dependent aminotransferase family.</text>
</comment>